<dbReference type="Proteomes" id="UP000314294">
    <property type="component" value="Unassembled WGS sequence"/>
</dbReference>
<keyword evidence="2" id="KW-1185">Reference proteome</keyword>
<organism evidence="1 2">
    <name type="scientific">Liparis tanakae</name>
    <name type="common">Tanaka's snailfish</name>
    <dbReference type="NCBI Taxonomy" id="230148"/>
    <lineage>
        <taxon>Eukaryota</taxon>
        <taxon>Metazoa</taxon>
        <taxon>Chordata</taxon>
        <taxon>Craniata</taxon>
        <taxon>Vertebrata</taxon>
        <taxon>Euteleostomi</taxon>
        <taxon>Actinopterygii</taxon>
        <taxon>Neopterygii</taxon>
        <taxon>Teleostei</taxon>
        <taxon>Neoteleostei</taxon>
        <taxon>Acanthomorphata</taxon>
        <taxon>Eupercaria</taxon>
        <taxon>Perciformes</taxon>
        <taxon>Cottioidei</taxon>
        <taxon>Cottales</taxon>
        <taxon>Liparidae</taxon>
        <taxon>Liparis</taxon>
    </lineage>
</organism>
<accession>A0A4Z2ID37</accession>
<protein>
    <submittedName>
        <fullName evidence="1">Uncharacterized protein</fullName>
    </submittedName>
</protein>
<evidence type="ECO:0000313" key="1">
    <source>
        <dbReference type="EMBL" id="TNN75807.1"/>
    </source>
</evidence>
<dbReference type="EMBL" id="SRLO01000099">
    <property type="protein sequence ID" value="TNN75807.1"/>
    <property type="molecule type" value="Genomic_DNA"/>
</dbReference>
<name>A0A4Z2ID37_9TELE</name>
<gene>
    <name evidence="1" type="ORF">EYF80_013954</name>
</gene>
<sequence length="88" mass="9713">MRKCVCMDTHATAIPVKSAHLNDRMPVGDRFPGTREHFTPVASTQAVCIVANSTHSDDFIMADAVPAQEGESEKKNHVITQLTDMFQK</sequence>
<evidence type="ECO:0000313" key="2">
    <source>
        <dbReference type="Proteomes" id="UP000314294"/>
    </source>
</evidence>
<comment type="caution">
    <text evidence="1">The sequence shown here is derived from an EMBL/GenBank/DDBJ whole genome shotgun (WGS) entry which is preliminary data.</text>
</comment>
<dbReference type="AlphaFoldDB" id="A0A4Z2ID37"/>
<reference evidence="1 2" key="1">
    <citation type="submission" date="2019-03" db="EMBL/GenBank/DDBJ databases">
        <title>First draft genome of Liparis tanakae, snailfish: a comprehensive survey of snailfish specific genes.</title>
        <authorList>
            <person name="Kim W."/>
            <person name="Song I."/>
            <person name="Jeong J.-H."/>
            <person name="Kim D."/>
            <person name="Kim S."/>
            <person name="Ryu S."/>
            <person name="Song J.Y."/>
            <person name="Lee S.K."/>
        </authorList>
    </citation>
    <scope>NUCLEOTIDE SEQUENCE [LARGE SCALE GENOMIC DNA]</scope>
    <source>
        <tissue evidence="1">Muscle</tissue>
    </source>
</reference>
<proteinExistence type="predicted"/>